<protein>
    <submittedName>
        <fullName evidence="2">Uncharacterized protein</fullName>
    </submittedName>
</protein>
<reference evidence="2 3" key="1">
    <citation type="submission" date="2012-03" db="EMBL/GenBank/DDBJ databases">
        <title>The Genome Sequence of Bartonella vinsonii subsp. arupensis str. Pm136co.</title>
        <authorList>
            <consortium name="The Broad Institute Genome Sequencing Platform"/>
            <consortium name="The Broad Institute Genome Sequencing Center for Infectious Disease"/>
            <person name="Feldgarden M."/>
            <person name="Kirby J."/>
            <person name="Kosoy M."/>
            <person name="Birtles R."/>
            <person name="Probert W.S."/>
            <person name="Chiaraviglio L."/>
            <person name="Young S.K."/>
            <person name="Zeng Q."/>
            <person name="Gargeya S."/>
            <person name="Fitzgerald M."/>
            <person name="Haas B."/>
            <person name="Abouelleil A."/>
            <person name="Alvarado L."/>
            <person name="Arachchi H.M."/>
            <person name="Berlin A."/>
            <person name="Chapman S.B."/>
            <person name="Gearin G."/>
            <person name="Goldberg J."/>
            <person name="Griggs A."/>
            <person name="Gujja S."/>
            <person name="Hansen M."/>
            <person name="Heiman D."/>
            <person name="Howarth C."/>
            <person name="Larimer J."/>
            <person name="Lui A."/>
            <person name="MacDonald P.J.P."/>
            <person name="McCowen C."/>
            <person name="Montmayeur A."/>
            <person name="Murphy C."/>
            <person name="Neiman D."/>
            <person name="Pearson M."/>
            <person name="Priest M."/>
            <person name="Roberts A."/>
            <person name="Saif S."/>
            <person name="Shea T."/>
            <person name="Sisk P."/>
            <person name="Stolte C."/>
            <person name="Sykes S."/>
            <person name="Wortman J."/>
            <person name="Nusbaum C."/>
            <person name="Birren B."/>
        </authorList>
    </citation>
    <scope>NUCLEOTIDE SEQUENCE [LARGE SCALE GENOMIC DNA]</scope>
    <source>
        <strain evidence="2 3">Pm136co</strain>
    </source>
</reference>
<keyword evidence="3" id="KW-1185">Reference proteome</keyword>
<evidence type="ECO:0000256" key="1">
    <source>
        <dbReference type="SAM" id="Phobius"/>
    </source>
</evidence>
<organism evidence="2 3">
    <name type="scientific">Bartonella vinsonii subsp. arupensis Pm136co</name>
    <dbReference type="NCBI Taxonomy" id="1094561"/>
    <lineage>
        <taxon>Bacteria</taxon>
        <taxon>Pseudomonadati</taxon>
        <taxon>Pseudomonadota</taxon>
        <taxon>Alphaproteobacteria</taxon>
        <taxon>Hyphomicrobiales</taxon>
        <taxon>Bartonellaceae</taxon>
        <taxon>Bartonella</taxon>
    </lineage>
</organism>
<dbReference type="Proteomes" id="UP000008948">
    <property type="component" value="Unassembled WGS sequence"/>
</dbReference>
<evidence type="ECO:0000313" key="2">
    <source>
        <dbReference type="EMBL" id="EJF98072.1"/>
    </source>
</evidence>
<gene>
    <name evidence="2" type="ORF">MEI_00932</name>
</gene>
<feature type="transmembrane region" description="Helical" evidence="1">
    <location>
        <begin position="88"/>
        <end position="111"/>
    </location>
</feature>
<proteinExistence type="predicted"/>
<comment type="caution">
    <text evidence="2">The sequence shown here is derived from an EMBL/GenBank/DDBJ whole genome shotgun (WGS) entry which is preliminary data.</text>
</comment>
<dbReference type="EMBL" id="AIMH01000018">
    <property type="protein sequence ID" value="EJF98072.1"/>
    <property type="molecule type" value="Genomic_DNA"/>
</dbReference>
<accession>A0ABP2QX45</accession>
<keyword evidence="1" id="KW-0812">Transmembrane</keyword>
<feature type="transmembrane region" description="Helical" evidence="1">
    <location>
        <begin position="6"/>
        <end position="32"/>
    </location>
</feature>
<keyword evidence="1" id="KW-0472">Membrane</keyword>
<name>A0ABP2QX45_BARVI</name>
<feature type="transmembrane region" description="Helical" evidence="1">
    <location>
        <begin position="117"/>
        <end position="142"/>
    </location>
</feature>
<sequence>MLFFIGFWGLLGLIIMAILFHMVVVGLPYVFIKRMRLYFSLLQELKNTPQPLHSQERKGMGQNSVLDKGVNSLSFTEAMGFGPKECKILFFISLIIAVLQATFFIVKMIGWESGDSVFISLSSSFISTYLLFFTPIIGILCIKYTGKLRITLQQLEEAIEQRDRALRVQDAIGEKDDQ</sequence>
<evidence type="ECO:0000313" key="3">
    <source>
        <dbReference type="Proteomes" id="UP000008948"/>
    </source>
</evidence>
<keyword evidence="1" id="KW-1133">Transmembrane helix</keyword>